<feature type="non-terminal residue" evidence="2">
    <location>
        <position position="1"/>
    </location>
</feature>
<evidence type="ECO:0000313" key="3">
    <source>
        <dbReference type="Proteomes" id="UP000241769"/>
    </source>
</evidence>
<dbReference type="AlphaFoldDB" id="A0A2P6MPR0"/>
<dbReference type="Proteomes" id="UP000241769">
    <property type="component" value="Unassembled WGS sequence"/>
</dbReference>
<evidence type="ECO:0000313" key="2">
    <source>
        <dbReference type="EMBL" id="PRP73681.1"/>
    </source>
</evidence>
<accession>A0A2P6MPR0</accession>
<proteinExistence type="predicted"/>
<keyword evidence="1" id="KW-0472">Membrane</keyword>
<comment type="caution">
    <text evidence="2">The sequence shown here is derived from an EMBL/GenBank/DDBJ whole genome shotgun (WGS) entry which is preliminary data.</text>
</comment>
<gene>
    <name evidence="2" type="ORF">PROFUN_16679</name>
</gene>
<feature type="transmembrane region" description="Helical" evidence="1">
    <location>
        <begin position="7"/>
        <end position="25"/>
    </location>
</feature>
<name>A0A2P6MPR0_9EUKA</name>
<sequence>IQIGVGVLLFFVGIIVNICVTLYPANSTAHSIAPYYNLFKDTLQLLEKFALHRIISAYQAWRARDNRVTPIDNPSSSTDNSMYVSMTFLLLPWWFAAALKMGYHCSLHSIKITISNNWNGAYGRSAYNANHTVLFIILLKGIRKLVGFPIICLVQSKCIKNKFTNKPRTGLKKSGNARLTSSDFQIYAHNTPILYKKIDT</sequence>
<keyword evidence="1" id="KW-0812">Transmembrane</keyword>
<keyword evidence="1" id="KW-1133">Transmembrane helix</keyword>
<evidence type="ECO:0000256" key="1">
    <source>
        <dbReference type="SAM" id="Phobius"/>
    </source>
</evidence>
<keyword evidence="3" id="KW-1185">Reference proteome</keyword>
<organism evidence="2 3">
    <name type="scientific">Planoprotostelium fungivorum</name>
    <dbReference type="NCBI Taxonomy" id="1890364"/>
    <lineage>
        <taxon>Eukaryota</taxon>
        <taxon>Amoebozoa</taxon>
        <taxon>Evosea</taxon>
        <taxon>Variosea</taxon>
        <taxon>Cavosteliida</taxon>
        <taxon>Cavosteliaceae</taxon>
        <taxon>Planoprotostelium</taxon>
    </lineage>
</organism>
<dbReference type="InParanoid" id="A0A2P6MPR0"/>
<reference evidence="2 3" key="1">
    <citation type="journal article" date="2018" name="Genome Biol. Evol.">
        <title>Multiple Roots of Fruiting Body Formation in Amoebozoa.</title>
        <authorList>
            <person name="Hillmann F."/>
            <person name="Forbes G."/>
            <person name="Novohradska S."/>
            <person name="Ferling I."/>
            <person name="Riege K."/>
            <person name="Groth M."/>
            <person name="Westermann M."/>
            <person name="Marz M."/>
            <person name="Spaller T."/>
            <person name="Winckler T."/>
            <person name="Schaap P."/>
            <person name="Glockner G."/>
        </authorList>
    </citation>
    <scope>NUCLEOTIDE SEQUENCE [LARGE SCALE GENOMIC DNA]</scope>
    <source>
        <strain evidence="2 3">Jena</strain>
    </source>
</reference>
<protein>
    <submittedName>
        <fullName evidence="2">Uncharacterized protein</fullName>
    </submittedName>
</protein>
<dbReference type="EMBL" id="MDYQ01000575">
    <property type="protein sequence ID" value="PRP73681.1"/>
    <property type="molecule type" value="Genomic_DNA"/>
</dbReference>
<feature type="transmembrane region" description="Helical" evidence="1">
    <location>
        <begin position="82"/>
        <end position="103"/>
    </location>
</feature>